<dbReference type="SUPFAM" id="SSF53448">
    <property type="entry name" value="Nucleotide-diphospho-sugar transferases"/>
    <property type="match status" value="1"/>
</dbReference>
<evidence type="ECO:0000313" key="2">
    <source>
        <dbReference type="Proteomes" id="UP001200642"/>
    </source>
</evidence>
<dbReference type="Pfam" id="PF01501">
    <property type="entry name" value="Glyco_transf_8"/>
    <property type="match status" value="1"/>
</dbReference>
<organism evidence="1 2">
    <name type="scientific">Cerina litoralis</name>
    <dbReference type="NCBI Taxonomy" id="2874477"/>
    <lineage>
        <taxon>Bacteria</taxon>
        <taxon>Pseudomonadati</taxon>
        <taxon>Bacteroidota</taxon>
        <taxon>Flavobacteriia</taxon>
        <taxon>Flavobacteriales</taxon>
        <taxon>Flavobacteriaceae</taxon>
        <taxon>Cerina</taxon>
    </lineage>
</organism>
<reference evidence="1" key="1">
    <citation type="submission" date="2023-02" db="EMBL/GenBank/DDBJ databases">
        <title>Genome of Flavobacteriaceae gen. nov. sp. strain F89.</title>
        <authorList>
            <person name="Wang Y."/>
        </authorList>
    </citation>
    <scope>NUCLEOTIDE SEQUENCE</scope>
    <source>
        <strain evidence="1">F89</strain>
    </source>
</reference>
<gene>
    <name evidence="1" type="ORF">K8352_17660</name>
</gene>
<protein>
    <recommendedName>
        <fullName evidence="3">Glycosyltransferase</fullName>
    </recommendedName>
</protein>
<accession>A0AAE3EXB3</accession>
<dbReference type="AlphaFoldDB" id="A0AAE3EXB3"/>
<evidence type="ECO:0008006" key="3">
    <source>
        <dbReference type="Google" id="ProtNLM"/>
    </source>
</evidence>
<dbReference type="Gene3D" id="3.90.550.10">
    <property type="entry name" value="Spore Coat Polysaccharide Biosynthesis Protein SpsA, Chain A"/>
    <property type="match status" value="1"/>
</dbReference>
<dbReference type="Proteomes" id="UP001200642">
    <property type="component" value="Unassembled WGS sequence"/>
</dbReference>
<dbReference type="InterPro" id="IPR002495">
    <property type="entry name" value="Glyco_trans_8"/>
</dbReference>
<sequence>MASIRNWYPEIPIYLIKDVLTGEFNTKKIEKNFNVSIANFPIKNFGWGISKLEPYFIEEKIRCLILDSDIVFLGKVLDYLDKYEEDFVVSKQEVKDCNTDWFKRTYYNIVNIQDKIDRTFEYKGYVFNTGQIVCNTGKYSRSDFEKFIDWKEPPIVKNSEVFSCADQGILNYYLPTQENSMKISIGKANFMIWGNSPLVKELDFDIIKNREGYPKLIHWAGGIRDLKKLNGSDILLYYQKLYYNRILFGKFKRSLFNLRFAMLGHLKQINRKHNIKTRLRQKLNF</sequence>
<keyword evidence="2" id="KW-1185">Reference proteome</keyword>
<dbReference type="EMBL" id="JAIRBC010000037">
    <property type="protein sequence ID" value="MCG2462593.1"/>
    <property type="molecule type" value="Genomic_DNA"/>
</dbReference>
<evidence type="ECO:0000313" key="1">
    <source>
        <dbReference type="EMBL" id="MCG2462593.1"/>
    </source>
</evidence>
<comment type="caution">
    <text evidence="1">The sequence shown here is derived from an EMBL/GenBank/DDBJ whole genome shotgun (WGS) entry which is preliminary data.</text>
</comment>
<dbReference type="GO" id="GO:0016757">
    <property type="term" value="F:glycosyltransferase activity"/>
    <property type="evidence" value="ECO:0007669"/>
    <property type="project" value="InterPro"/>
</dbReference>
<dbReference type="InterPro" id="IPR029044">
    <property type="entry name" value="Nucleotide-diphossugar_trans"/>
</dbReference>
<proteinExistence type="predicted"/>
<name>A0AAE3EXB3_9FLAO</name>